<sequence>MWVENKRLLKLFGCLDFKPVWGLLSEPYHDSGPGRPYYSPEAIIKALLLQRFLCIPSERVLAEKLAKCRDYRRICGFRRETPSRGCFTYFRRNRFKE</sequence>
<evidence type="ECO:0000313" key="2">
    <source>
        <dbReference type="EMBL" id="PUA31566.1"/>
    </source>
</evidence>
<comment type="caution">
    <text evidence="2">The sequence shown here is derived from an EMBL/GenBank/DDBJ whole genome shotgun (WGS) entry which is preliminary data.</text>
</comment>
<proteinExistence type="predicted"/>
<name>A0A2R7Y1Z9_9ARCH</name>
<protein>
    <recommendedName>
        <fullName evidence="1">Transposase InsH N-terminal domain-containing protein</fullName>
    </recommendedName>
</protein>
<gene>
    <name evidence="2" type="ORF">B9J98_05705</name>
</gene>
<dbReference type="Pfam" id="PF05598">
    <property type="entry name" value="DUF772"/>
    <property type="match status" value="1"/>
</dbReference>
<dbReference type="Proteomes" id="UP000244066">
    <property type="component" value="Unassembled WGS sequence"/>
</dbReference>
<organism evidence="2 3">
    <name type="scientific">Candidatus Terraquivivens tikiterensis</name>
    <dbReference type="NCBI Taxonomy" id="1980982"/>
    <lineage>
        <taxon>Archaea</taxon>
        <taxon>Nitrososphaerota</taxon>
        <taxon>Candidatus Wolframiiraptoraceae</taxon>
        <taxon>Candidatus Terraquivivens</taxon>
    </lineage>
</organism>
<feature type="domain" description="Transposase InsH N-terminal" evidence="1">
    <location>
        <begin position="5"/>
        <end position="92"/>
    </location>
</feature>
<reference evidence="2 3" key="1">
    <citation type="submission" date="2017-04" db="EMBL/GenBank/DDBJ databases">
        <title>Draft Aigarchaeota genome from a New Zealand hot spring.</title>
        <authorList>
            <person name="Reysenbach A.-L."/>
            <person name="Donaho J.A."/>
            <person name="Gerhart J."/>
            <person name="Kelley J.F."/>
            <person name="Kouba K."/>
            <person name="Podar M."/>
            <person name="Stott M."/>
        </authorList>
    </citation>
    <scope>NUCLEOTIDE SEQUENCE [LARGE SCALE GENOMIC DNA]</scope>
    <source>
        <strain evidence="2">NZ13_MG1</strain>
    </source>
</reference>
<dbReference type="AlphaFoldDB" id="A0A2R7Y1Z9"/>
<evidence type="ECO:0000259" key="1">
    <source>
        <dbReference type="Pfam" id="PF05598"/>
    </source>
</evidence>
<dbReference type="InterPro" id="IPR008490">
    <property type="entry name" value="Transposase_InsH_N"/>
</dbReference>
<accession>A0A2R7Y1Z9</accession>
<dbReference type="EMBL" id="NDWU01000015">
    <property type="protein sequence ID" value="PUA31566.1"/>
    <property type="molecule type" value="Genomic_DNA"/>
</dbReference>
<evidence type="ECO:0000313" key="3">
    <source>
        <dbReference type="Proteomes" id="UP000244066"/>
    </source>
</evidence>